<accession>A0A9D4MUP2</accession>
<sequence length="99" mass="10717">MASLDATSFRPIIFICPRSARPNSTLPSPVLPSLFRRFSELNEPPAEVPLIRPSSKDETTIHIRTITIPLSDSSRKSSACNPRPGRDIHGSAAVGAHSN</sequence>
<evidence type="ECO:0000313" key="2">
    <source>
        <dbReference type="EMBL" id="KAH3882743.1"/>
    </source>
</evidence>
<evidence type="ECO:0000256" key="1">
    <source>
        <dbReference type="SAM" id="MobiDB-lite"/>
    </source>
</evidence>
<dbReference type="Proteomes" id="UP000828390">
    <property type="component" value="Unassembled WGS sequence"/>
</dbReference>
<comment type="caution">
    <text evidence="2">The sequence shown here is derived from an EMBL/GenBank/DDBJ whole genome shotgun (WGS) entry which is preliminary data.</text>
</comment>
<name>A0A9D4MUP2_DREPO</name>
<dbReference type="AlphaFoldDB" id="A0A9D4MUP2"/>
<proteinExistence type="predicted"/>
<feature type="region of interest" description="Disordered" evidence="1">
    <location>
        <begin position="72"/>
        <end position="99"/>
    </location>
</feature>
<evidence type="ECO:0000313" key="3">
    <source>
        <dbReference type="Proteomes" id="UP000828390"/>
    </source>
</evidence>
<reference evidence="2" key="2">
    <citation type="submission" date="2020-11" db="EMBL/GenBank/DDBJ databases">
        <authorList>
            <person name="McCartney M.A."/>
            <person name="Auch B."/>
            <person name="Kono T."/>
            <person name="Mallez S."/>
            <person name="Becker A."/>
            <person name="Gohl D.M."/>
            <person name="Silverstein K.A.T."/>
            <person name="Koren S."/>
            <person name="Bechman K.B."/>
            <person name="Herman A."/>
            <person name="Abrahante J.E."/>
            <person name="Garbe J."/>
        </authorList>
    </citation>
    <scope>NUCLEOTIDE SEQUENCE</scope>
    <source>
        <strain evidence="2">Duluth1</strain>
        <tissue evidence="2">Whole animal</tissue>
    </source>
</reference>
<dbReference type="EMBL" id="JAIWYP010000001">
    <property type="protein sequence ID" value="KAH3882743.1"/>
    <property type="molecule type" value="Genomic_DNA"/>
</dbReference>
<organism evidence="2 3">
    <name type="scientific">Dreissena polymorpha</name>
    <name type="common">Zebra mussel</name>
    <name type="synonym">Mytilus polymorpha</name>
    <dbReference type="NCBI Taxonomy" id="45954"/>
    <lineage>
        <taxon>Eukaryota</taxon>
        <taxon>Metazoa</taxon>
        <taxon>Spiralia</taxon>
        <taxon>Lophotrochozoa</taxon>
        <taxon>Mollusca</taxon>
        <taxon>Bivalvia</taxon>
        <taxon>Autobranchia</taxon>
        <taxon>Heteroconchia</taxon>
        <taxon>Euheterodonta</taxon>
        <taxon>Imparidentia</taxon>
        <taxon>Neoheterodontei</taxon>
        <taxon>Myida</taxon>
        <taxon>Dreissenoidea</taxon>
        <taxon>Dreissenidae</taxon>
        <taxon>Dreissena</taxon>
    </lineage>
</organism>
<reference evidence="2" key="1">
    <citation type="journal article" date="2019" name="bioRxiv">
        <title>The Genome of the Zebra Mussel, Dreissena polymorpha: A Resource for Invasive Species Research.</title>
        <authorList>
            <person name="McCartney M.A."/>
            <person name="Auch B."/>
            <person name="Kono T."/>
            <person name="Mallez S."/>
            <person name="Zhang Y."/>
            <person name="Obille A."/>
            <person name="Becker A."/>
            <person name="Abrahante J.E."/>
            <person name="Garbe J."/>
            <person name="Badalamenti J.P."/>
            <person name="Herman A."/>
            <person name="Mangelson H."/>
            <person name="Liachko I."/>
            <person name="Sullivan S."/>
            <person name="Sone E.D."/>
            <person name="Koren S."/>
            <person name="Silverstein K.A.T."/>
            <person name="Beckman K.B."/>
            <person name="Gohl D.M."/>
        </authorList>
    </citation>
    <scope>NUCLEOTIDE SEQUENCE</scope>
    <source>
        <strain evidence="2">Duluth1</strain>
        <tissue evidence="2">Whole animal</tissue>
    </source>
</reference>
<gene>
    <name evidence="2" type="ORF">DPMN_006688</name>
</gene>
<protein>
    <submittedName>
        <fullName evidence="2">Uncharacterized protein</fullName>
    </submittedName>
</protein>
<keyword evidence="3" id="KW-1185">Reference proteome</keyword>